<evidence type="ECO:0000256" key="4">
    <source>
        <dbReference type="ARBA" id="ARBA00022989"/>
    </source>
</evidence>
<keyword evidence="4 6" id="KW-1133">Transmembrane helix</keyword>
<comment type="similarity">
    <text evidence="2">Belongs to the GtrA family.</text>
</comment>
<dbReference type="EMBL" id="DVNB01000117">
    <property type="protein sequence ID" value="HIU58378.1"/>
    <property type="molecule type" value="Genomic_DNA"/>
</dbReference>
<dbReference type="PANTHER" id="PTHR38459:SF1">
    <property type="entry name" value="PROPHAGE BACTOPRENOL-LINKED GLUCOSE TRANSLOCASE HOMOLOG"/>
    <property type="match status" value="1"/>
</dbReference>
<keyword evidence="3 6" id="KW-0812">Transmembrane</keyword>
<feature type="transmembrane region" description="Helical" evidence="6">
    <location>
        <begin position="12"/>
        <end position="35"/>
    </location>
</feature>
<reference evidence="8" key="1">
    <citation type="submission" date="2020-10" db="EMBL/GenBank/DDBJ databases">
        <authorList>
            <person name="Gilroy R."/>
        </authorList>
    </citation>
    <scope>NUCLEOTIDE SEQUENCE</scope>
    <source>
        <strain evidence="8">USAMLcec3-3695</strain>
    </source>
</reference>
<evidence type="ECO:0000313" key="9">
    <source>
        <dbReference type="Proteomes" id="UP000824109"/>
    </source>
</evidence>
<dbReference type="Proteomes" id="UP000824109">
    <property type="component" value="Unassembled WGS sequence"/>
</dbReference>
<evidence type="ECO:0000256" key="5">
    <source>
        <dbReference type="ARBA" id="ARBA00023136"/>
    </source>
</evidence>
<name>A0A9D1MDA6_9FIRM</name>
<evidence type="ECO:0000256" key="1">
    <source>
        <dbReference type="ARBA" id="ARBA00004141"/>
    </source>
</evidence>
<comment type="subcellular location">
    <subcellularLocation>
        <location evidence="1">Membrane</location>
        <topology evidence="1">Multi-pass membrane protein</topology>
    </subcellularLocation>
</comment>
<dbReference type="InterPro" id="IPR051401">
    <property type="entry name" value="GtrA_CellWall_Glycosyl"/>
</dbReference>
<accession>A0A9D1MDA6</accession>
<comment type="caution">
    <text evidence="8">The sequence shown here is derived from an EMBL/GenBank/DDBJ whole genome shotgun (WGS) entry which is preliminary data.</text>
</comment>
<evidence type="ECO:0000313" key="8">
    <source>
        <dbReference type="EMBL" id="HIU58378.1"/>
    </source>
</evidence>
<feature type="domain" description="GtrA/DPMS transmembrane" evidence="7">
    <location>
        <begin position="15"/>
        <end position="135"/>
    </location>
</feature>
<dbReference type="GO" id="GO:0000271">
    <property type="term" value="P:polysaccharide biosynthetic process"/>
    <property type="evidence" value="ECO:0007669"/>
    <property type="project" value="InterPro"/>
</dbReference>
<evidence type="ECO:0000256" key="2">
    <source>
        <dbReference type="ARBA" id="ARBA00009399"/>
    </source>
</evidence>
<reference evidence="8" key="2">
    <citation type="journal article" date="2021" name="PeerJ">
        <title>Extensive microbial diversity within the chicken gut microbiome revealed by metagenomics and culture.</title>
        <authorList>
            <person name="Gilroy R."/>
            <person name="Ravi A."/>
            <person name="Getino M."/>
            <person name="Pursley I."/>
            <person name="Horton D.L."/>
            <person name="Alikhan N.F."/>
            <person name="Baker D."/>
            <person name="Gharbi K."/>
            <person name="Hall N."/>
            <person name="Watson M."/>
            <person name="Adriaenssens E.M."/>
            <person name="Foster-Nyarko E."/>
            <person name="Jarju S."/>
            <person name="Secka A."/>
            <person name="Antonio M."/>
            <person name="Oren A."/>
            <person name="Chaudhuri R.R."/>
            <person name="La Ragione R."/>
            <person name="Hildebrand F."/>
            <person name="Pallen M.J."/>
        </authorList>
    </citation>
    <scope>NUCLEOTIDE SEQUENCE</scope>
    <source>
        <strain evidence="8">USAMLcec3-3695</strain>
    </source>
</reference>
<keyword evidence="5 6" id="KW-0472">Membrane</keyword>
<sequence length="144" mass="16118">MKDFLKDFFNITFWKFILVGMINTLVGMGAMYLYYNLINDNKLIAFTINIVFGSTVSYFLNKNFTFKKKGETGSSVVKFIANIVACYIVSYGVADVLVPHILSGLSKTVLDNISMFISSCLFVACNYVGQRFFVFKKSKAAGGE</sequence>
<protein>
    <submittedName>
        <fullName evidence="8">GtrA family protein</fullName>
    </submittedName>
</protein>
<dbReference type="Pfam" id="PF04138">
    <property type="entry name" value="GtrA_DPMS_TM"/>
    <property type="match status" value="1"/>
</dbReference>
<proteinExistence type="inferred from homology"/>
<dbReference type="PANTHER" id="PTHR38459">
    <property type="entry name" value="PROPHAGE BACTOPRENOL-LINKED GLUCOSE TRANSLOCASE HOMOLOG"/>
    <property type="match status" value="1"/>
</dbReference>
<evidence type="ECO:0000256" key="3">
    <source>
        <dbReference type="ARBA" id="ARBA00022692"/>
    </source>
</evidence>
<feature type="transmembrane region" description="Helical" evidence="6">
    <location>
        <begin position="41"/>
        <end position="60"/>
    </location>
</feature>
<dbReference type="InterPro" id="IPR007267">
    <property type="entry name" value="GtrA_DPMS_TM"/>
</dbReference>
<organism evidence="8 9">
    <name type="scientific">Candidatus Ornithomonoglobus merdipullorum</name>
    <dbReference type="NCBI Taxonomy" id="2840895"/>
    <lineage>
        <taxon>Bacteria</taxon>
        <taxon>Bacillati</taxon>
        <taxon>Bacillota</taxon>
        <taxon>Clostridia</taxon>
        <taxon>Candidatus Ornithomonoglobus</taxon>
    </lineage>
</organism>
<dbReference type="GO" id="GO:0005886">
    <property type="term" value="C:plasma membrane"/>
    <property type="evidence" value="ECO:0007669"/>
    <property type="project" value="TreeGrafter"/>
</dbReference>
<feature type="transmembrane region" description="Helical" evidence="6">
    <location>
        <begin position="113"/>
        <end position="129"/>
    </location>
</feature>
<dbReference type="AlphaFoldDB" id="A0A9D1MDA6"/>
<feature type="transmembrane region" description="Helical" evidence="6">
    <location>
        <begin position="72"/>
        <end position="93"/>
    </location>
</feature>
<gene>
    <name evidence="8" type="ORF">IAA61_11290</name>
</gene>
<evidence type="ECO:0000256" key="6">
    <source>
        <dbReference type="SAM" id="Phobius"/>
    </source>
</evidence>
<evidence type="ECO:0000259" key="7">
    <source>
        <dbReference type="Pfam" id="PF04138"/>
    </source>
</evidence>